<dbReference type="Proteomes" id="UP000007076">
    <property type="component" value="Chromosome"/>
</dbReference>
<gene>
    <name evidence="2" type="ordered locus">KSE_00450t</name>
    <name evidence="3" type="ordered locus">KSE_76290t</name>
</gene>
<keyword evidence="4" id="KW-1185">Reference proteome</keyword>
<dbReference type="EMBL" id="AP010968">
    <property type="protein sequence ID" value="BAJ25897.1"/>
    <property type="molecule type" value="Genomic_DNA"/>
</dbReference>
<evidence type="ECO:0008006" key="5">
    <source>
        <dbReference type="Google" id="ProtNLM"/>
    </source>
</evidence>
<evidence type="ECO:0000256" key="1">
    <source>
        <dbReference type="SAM" id="SignalP"/>
    </source>
</evidence>
<evidence type="ECO:0000313" key="3">
    <source>
        <dbReference type="EMBL" id="BAJ33381.1"/>
    </source>
</evidence>
<keyword evidence="1" id="KW-0732">Signal</keyword>
<dbReference type="PATRIC" id="fig|452652.3.peg.40"/>
<feature type="signal peptide" evidence="1">
    <location>
        <begin position="1"/>
        <end position="24"/>
    </location>
</feature>
<dbReference type="KEGG" id="ksk:KSE_00450t"/>
<feature type="chain" id="PRO_5038328131" description="Ig-like domain-containing protein" evidence="1">
    <location>
        <begin position="25"/>
        <end position="181"/>
    </location>
</feature>
<organism evidence="2 4">
    <name type="scientific">Kitasatospora setae (strain ATCC 33774 / DSM 43861 / JCM 3304 / KCC A-0304 / NBRC 14216 / KM-6054)</name>
    <name type="common">Streptomyces setae</name>
    <dbReference type="NCBI Taxonomy" id="452652"/>
    <lineage>
        <taxon>Bacteria</taxon>
        <taxon>Bacillati</taxon>
        <taxon>Actinomycetota</taxon>
        <taxon>Actinomycetes</taxon>
        <taxon>Kitasatosporales</taxon>
        <taxon>Streptomycetaceae</taxon>
        <taxon>Kitasatospora</taxon>
    </lineage>
</organism>
<evidence type="ECO:0000313" key="4">
    <source>
        <dbReference type="Proteomes" id="UP000007076"/>
    </source>
</evidence>
<name>E4MZ04_KITSK</name>
<reference evidence="2 4" key="1">
    <citation type="journal article" date="2010" name="DNA Res.">
        <title>Genome sequence of Kitasatospora setae NBRC 14216T: an evolutionary snapshot of the family Streptomycetaceae.</title>
        <authorList>
            <person name="Ichikawa N."/>
            <person name="Oguchi A."/>
            <person name="Ikeda H."/>
            <person name="Ishikawa J."/>
            <person name="Kitani S."/>
            <person name="Watanabe Y."/>
            <person name="Nakamura S."/>
            <person name="Katano Y."/>
            <person name="Kishi E."/>
            <person name="Sasagawa M."/>
            <person name="Ankai A."/>
            <person name="Fukui S."/>
            <person name="Hashimoto Y."/>
            <person name="Kamata S."/>
            <person name="Otoguro M."/>
            <person name="Tanikawa S."/>
            <person name="Nihira T."/>
            <person name="Horinouchi S."/>
            <person name="Ohnishi Y."/>
            <person name="Hayakawa M."/>
            <person name="Kuzuyama T."/>
            <person name="Arisawa A."/>
            <person name="Nomoto F."/>
            <person name="Miura H."/>
            <person name="Takahashi Y."/>
            <person name="Fujita N."/>
        </authorList>
    </citation>
    <scope>NUCLEOTIDE SEQUENCE [LARGE SCALE GENOMIC DNA]</scope>
    <source>
        <strain evidence="4">ATCC 33774 / DSM 43861 / JCM 3304 / KCC A-0304 / NBRC 14216 / KM-6054</strain>
        <strain evidence="2">KM-6054</strain>
    </source>
</reference>
<dbReference type="RefSeq" id="WP_014133219.1">
    <property type="nucleotide sequence ID" value="NC_016109.1"/>
</dbReference>
<accession>E4MZ04</accession>
<evidence type="ECO:0000313" key="2">
    <source>
        <dbReference type="EMBL" id="BAJ25897.1"/>
    </source>
</evidence>
<dbReference type="AlphaFoldDB" id="E4MZ04"/>
<dbReference type="HOGENOM" id="CLU_1432805_0_0_11"/>
<sequence length="181" mass="18182">MRRNPVPGLLAALALAAATITVTANAPARAAVGDVLCTTPSSDSSAYWPALSLTPAATVVTITRDLSTCTSLSVPAIDSAPVTVHQVTLPSYSCLTLLSSAPTVINFTWNNGATTVVTGTRTVNLAAAALTTTVTGTVTSGLFTGDTVVYQLVAPSTDVLACTLGLGTVSRIDSTATLTIG</sequence>
<dbReference type="KEGG" id="ksk:KSE_76290t"/>
<dbReference type="eggNOG" id="ENOG50335KP">
    <property type="taxonomic scope" value="Bacteria"/>
</dbReference>
<dbReference type="STRING" id="452652.KSE_00450t"/>
<dbReference type="EMBL" id="AP010968">
    <property type="protein sequence ID" value="BAJ33381.1"/>
    <property type="molecule type" value="Genomic_DNA"/>
</dbReference>
<proteinExistence type="predicted"/>
<protein>
    <recommendedName>
        <fullName evidence="5">Ig-like domain-containing protein</fullName>
    </recommendedName>
</protein>